<keyword evidence="1" id="KW-0812">Transmembrane</keyword>
<comment type="caution">
    <text evidence="2">The sequence shown here is derived from an EMBL/GenBank/DDBJ whole genome shotgun (WGS) entry which is preliminary data.</text>
</comment>
<dbReference type="Proteomes" id="UP000470876">
    <property type="component" value="Unassembled WGS sequence"/>
</dbReference>
<protein>
    <recommendedName>
        <fullName evidence="4">EamA family transporter</fullName>
    </recommendedName>
</protein>
<keyword evidence="3" id="KW-1185">Reference proteome</keyword>
<feature type="transmembrane region" description="Helical" evidence="1">
    <location>
        <begin position="32"/>
        <end position="53"/>
    </location>
</feature>
<organism evidence="2 3">
    <name type="scientific">Nocardia cyriacigeorgica</name>
    <dbReference type="NCBI Taxonomy" id="135487"/>
    <lineage>
        <taxon>Bacteria</taxon>
        <taxon>Bacillati</taxon>
        <taxon>Actinomycetota</taxon>
        <taxon>Actinomycetes</taxon>
        <taxon>Mycobacteriales</taxon>
        <taxon>Nocardiaceae</taxon>
        <taxon>Nocardia</taxon>
    </lineage>
</organism>
<reference evidence="2 3" key="1">
    <citation type="submission" date="2020-01" db="EMBL/GenBank/DDBJ databases">
        <title>Genetics and antimicrobial susceptibilities of Nocardia species isolated from the soil; a comparison with species isolated from humans.</title>
        <authorList>
            <person name="Carrasco G."/>
            <person name="Monzon S."/>
            <person name="Sansegundo M."/>
            <person name="Garcia E."/>
            <person name="Garrido N."/>
            <person name="Medina M.J."/>
            <person name="Villalon P."/>
            <person name="Ramirez-Arocha A.C."/>
            <person name="Jimenez P."/>
            <person name="Cuesta I."/>
            <person name="Valdezate S."/>
        </authorList>
    </citation>
    <scope>NUCLEOTIDE SEQUENCE [LARGE SCALE GENOMIC DNA]</scope>
    <source>
        <strain evidence="2 3">CNM20110649</strain>
    </source>
</reference>
<evidence type="ECO:0008006" key="4">
    <source>
        <dbReference type="Google" id="ProtNLM"/>
    </source>
</evidence>
<keyword evidence="1" id="KW-0472">Membrane</keyword>
<dbReference type="RefSeq" id="WP_163821962.1">
    <property type="nucleotide sequence ID" value="NZ_JAAGUX010000006.1"/>
</dbReference>
<evidence type="ECO:0000256" key="1">
    <source>
        <dbReference type="SAM" id="Phobius"/>
    </source>
</evidence>
<name>A0ABX0CGE6_9NOCA</name>
<evidence type="ECO:0000313" key="2">
    <source>
        <dbReference type="EMBL" id="NEW55062.1"/>
    </source>
</evidence>
<gene>
    <name evidence="2" type="ORF">GV794_05200</name>
</gene>
<dbReference type="EMBL" id="JAAGUX010000006">
    <property type="protein sequence ID" value="NEW55062.1"/>
    <property type="molecule type" value="Genomic_DNA"/>
</dbReference>
<proteinExistence type="predicted"/>
<evidence type="ECO:0000313" key="3">
    <source>
        <dbReference type="Proteomes" id="UP000470876"/>
    </source>
</evidence>
<sequence length="68" mass="7270">MLNTTTQLGQVLGISSLAFFGRLDHGTALPDAFAYSLRYVAAFVIVFTLPLTVRNRRSAPQPTGGVSS</sequence>
<keyword evidence="1" id="KW-1133">Transmembrane helix</keyword>
<accession>A0ABX0CGE6</accession>